<dbReference type="InterPro" id="IPR051697">
    <property type="entry name" value="Patched_domain-protein"/>
</dbReference>
<feature type="region of interest" description="Disordered" evidence="2">
    <location>
        <begin position="89"/>
        <end position="141"/>
    </location>
</feature>
<sequence length="1211" mass="136078">MHKCPPPPSRTKPFSREVAATYTPFKAVLVMLLSTPLNSWRAPNLFAFGAKAKGSGPEKPPAFPRNRSSLLPVKCDSCKAHVHFTQQQAGLLVPAEHPETRRPQGRPGGGRRGGSAPPGSRGRQLRRRERPRPPGWRPLGAAGCAPGRPLAGCPSPGLCVPFLEMNLNRSNVAPAKESEIESDRLEPRRQLARPHPRPEPRPLGQDSWWESTVWTRSDLEEQSDVGVQSDLERESDVGVRRHPGTRSDVGVQRHLGTRSDVGVHRYVGARSDVGVHRYLGAQSDVGLQRHLGSRSDVRLQSNLRSERDQRALPRIVAAPMVAQAPRSQSGSIRGRPSKVNRVSAPAVPRPVAWRRALPESSSRLESEESLRPHLLSPNLEARLSRFFRDLGWTVGEHPWVFLMMPLLLTIALGSGLVLLSQVTEKDLQELYLPLNTRARAEQQFVQMHFPNEDVCRFSAYRQSKEIHFASILVVAKTDTVLDGATMSEIRQLDDLVQALSVTLENGTHVSYQTVCAKDMGFCEASNPLLFAWRVNSNMDLKSLTYPIHNQSGQPIDLAGYFGGTTLGKRIGMNKLLLKAKAMRLIYFLITDDREYSEHSKKWLVKFLDQFGDIVKSLALKNIQVVYFTSLSSQLEFEAAAKAVIPLFYLVFILMLLFVIISSYRVNCILNKMWVGAFGVISVALAVVTSFGLLLYTGVPVMLTVANSPFLILGVGVDDILSMISAWQETSFVYNTGQRMADVYSKVAVPITISTITNALTLYTGIMLPFKGIQSFCMYTGTSLIFCYFYNITCFGAVMALDGKREKVCVRWLKKSGRNPNQKCASLKRLWCPLDIVDKQTNTHPMNLFFRDYFGPFLVNPWCKISVVILYILYMVCSIYGCFQLQTGLNLKFLASDVSYVTLYFNVDKEYFSHYGPRVMIIITEAIAYWDEATRKKLKSCLKVFEKSDHVDEILTEFWLYRYIAYMEANQLDANTKNNFIKNLRDFFKDAPYFQDDINITSSQEIISSRAFIQTMNMYSSMDKKHLLTQFRSIAQRCEIPLMVYNQLFVHYEQYTVIAGSTIRYIIIASAIMLLLSLFLISHPVCTFWVAFAIVSMVIGVMGFMAFWRVSLDSVSIISLVICVGFSYGFSINVACVYISSSKPLANQKSIETLYLLGYPMLQSVVSLILGLCLLTLVKACIFKVFLKSMLLVVVLGAAHGLVFIPVFLTFF</sequence>
<feature type="transmembrane region" description="Helical" evidence="3">
    <location>
        <begin position="746"/>
        <end position="765"/>
    </location>
</feature>
<gene>
    <name evidence="6" type="primary">LOC132539044</name>
</gene>
<feature type="region of interest" description="Disordered" evidence="2">
    <location>
        <begin position="173"/>
        <end position="206"/>
    </location>
</feature>
<dbReference type="Proteomes" id="UP001652624">
    <property type="component" value="Chromosome 6"/>
</dbReference>
<feature type="transmembrane region" description="Helical" evidence="3">
    <location>
        <begin position="642"/>
        <end position="660"/>
    </location>
</feature>
<feature type="transmembrane region" description="Helical" evidence="3">
    <location>
        <begin position="1114"/>
        <end position="1139"/>
    </location>
</feature>
<feature type="transmembrane region" description="Helical" evidence="3">
    <location>
        <begin position="1062"/>
        <end position="1081"/>
    </location>
</feature>
<dbReference type="GeneID" id="132539044"/>
<comment type="similarity">
    <text evidence="1">Belongs to the patched family.</text>
</comment>
<feature type="compositionally biased region" description="Basic and acidic residues" evidence="2">
    <location>
        <begin position="230"/>
        <end position="239"/>
    </location>
</feature>
<feature type="transmembrane region" description="Helical" evidence="3">
    <location>
        <begin position="672"/>
        <end position="695"/>
    </location>
</feature>
<dbReference type="PROSITE" id="PS50156">
    <property type="entry name" value="SSD"/>
    <property type="match status" value="1"/>
</dbReference>
<evidence type="ECO:0000256" key="3">
    <source>
        <dbReference type="SAM" id="Phobius"/>
    </source>
</evidence>
<dbReference type="InterPro" id="IPR000731">
    <property type="entry name" value="SSD"/>
</dbReference>
<evidence type="ECO:0000313" key="6">
    <source>
        <dbReference type="RefSeq" id="XP_060048640.1"/>
    </source>
</evidence>
<reference evidence="6" key="1">
    <citation type="submission" date="2025-08" db="UniProtKB">
        <authorList>
            <consortium name="RefSeq"/>
        </authorList>
    </citation>
    <scope>IDENTIFICATION</scope>
</reference>
<feature type="transmembrane region" description="Helical" evidence="3">
    <location>
        <begin position="777"/>
        <end position="800"/>
    </location>
</feature>
<dbReference type="PANTHER" id="PTHR10796:SF60">
    <property type="entry name" value="PATCHED DOMAIN-CONTAINING PROTEIN 3"/>
    <property type="match status" value="1"/>
</dbReference>
<feature type="compositionally biased region" description="Basic and acidic residues" evidence="2">
    <location>
        <begin position="176"/>
        <end position="189"/>
    </location>
</feature>
<evidence type="ECO:0000313" key="5">
    <source>
        <dbReference type="Proteomes" id="UP001652624"/>
    </source>
</evidence>
<keyword evidence="5" id="KW-1185">Reference proteome</keyword>
<organism evidence="5 6">
    <name type="scientific">Erinaceus europaeus</name>
    <name type="common">Western European hedgehog</name>
    <dbReference type="NCBI Taxonomy" id="9365"/>
    <lineage>
        <taxon>Eukaryota</taxon>
        <taxon>Metazoa</taxon>
        <taxon>Chordata</taxon>
        <taxon>Craniata</taxon>
        <taxon>Vertebrata</taxon>
        <taxon>Euteleostomi</taxon>
        <taxon>Mammalia</taxon>
        <taxon>Eutheria</taxon>
        <taxon>Laurasiatheria</taxon>
        <taxon>Eulipotyphla</taxon>
        <taxon>Erinaceidae</taxon>
        <taxon>Erinaceinae</taxon>
        <taxon>Erinaceus</taxon>
    </lineage>
</organism>
<dbReference type="RefSeq" id="XP_060048640.1">
    <property type="nucleotide sequence ID" value="XM_060192657.1"/>
</dbReference>
<evidence type="ECO:0000259" key="4">
    <source>
        <dbReference type="PROSITE" id="PS50156"/>
    </source>
</evidence>
<accession>A0ABM3XIJ8</accession>
<evidence type="ECO:0000256" key="1">
    <source>
        <dbReference type="ARBA" id="ARBA00005585"/>
    </source>
</evidence>
<proteinExistence type="inferred from homology"/>
<feature type="region of interest" description="Disordered" evidence="2">
    <location>
        <begin position="220"/>
        <end position="250"/>
    </location>
</feature>
<feature type="transmembrane region" description="Helical" evidence="3">
    <location>
        <begin position="707"/>
        <end position="726"/>
    </location>
</feature>
<feature type="region of interest" description="Disordered" evidence="2">
    <location>
        <begin position="323"/>
        <end position="343"/>
    </location>
</feature>
<feature type="transmembrane region" description="Helical" evidence="3">
    <location>
        <begin position="1087"/>
        <end position="1107"/>
    </location>
</feature>
<feature type="domain" description="SSD" evidence="4">
    <location>
        <begin position="643"/>
        <end position="800"/>
    </location>
</feature>
<dbReference type="Pfam" id="PF12349">
    <property type="entry name" value="Sterol-sensing"/>
    <property type="match status" value="1"/>
</dbReference>
<dbReference type="PANTHER" id="PTHR10796">
    <property type="entry name" value="PATCHED-RELATED"/>
    <property type="match status" value="1"/>
</dbReference>
<name>A0ABM3XIJ8_ERIEU</name>
<dbReference type="Gene3D" id="1.20.1640.10">
    <property type="entry name" value="Multidrug efflux transporter AcrB transmembrane domain"/>
    <property type="match status" value="2"/>
</dbReference>
<keyword evidence="3" id="KW-0472">Membrane</keyword>
<feature type="transmembrane region" description="Helical" evidence="3">
    <location>
        <begin position="864"/>
        <end position="882"/>
    </location>
</feature>
<feature type="transmembrane region" description="Helical" evidence="3">
    <location>
        <begin position="1189"/>
        <end position="1210"/>
    </location>
</feature>
<dbReference type="InterPro" id="IPR053958">
    <property type="entry name" value="HMGCR/SNAP/NPC1-like_SSD"/>
</dbReference>
<feature type="transmembrane region" description="Helical" evidence="3">
    <location>
        <begin position="1159"/>
        <end position="1177"/>
    </location>
</feature>
<evidence type="ECO:0000256" key="2">
    <source>
        <dbReference type="SAM" id="MobiDB-lite"/>
    </source>
</evidence>
<dbReference type="SUPFAM" id="SSF82866">
    <property type="entry name" value="Multidrug efflux transporter AcrB transmembrane domain"/>
    <property type="match status" value="2"/>
</dbReference>
<keyword evidence="3" id="KW-0812">Transmembrane</keyword>
<keyword evidence="3" id="KW-1133">Transmembrane helix</keyword>
<protein>
    <submittedName>
        <fullName evidence="6">Patched domain-containing protein 3-like</fullName>
    </submittedName>
</protein>